<dbReference type="InterPro" id="IPR009061">
    <property type="entry name" value="DNA-bd_dom_put_sf"/>
</dbReference>
<evidence type="ECO:0000256" key="1">
    <source>
        <dbReference type="ARBA" id="ARBA00023125"/>
    </source>
</evidence>
<keyword evidence="2" id="KW-0175">Coiled coil</keyword>
<dbReference type="Gene3D" id="1.10.1660.10">
    <property type="match status" value="1"/>
</dbReference>
<keyword evidence="1" id="KW-0238">DNA-binding</keyword>
<evidence type="ECO:0000259" key="3">
    <source>
        <dbReference type="PROSITE" id="PS50937"/>
    </source>
</evidence>
<name>A0A3P3XG83_9SPIR</name>
<organism evidence="4">
    <name type="scientific">uncultured spirochete</name>
    <dbReference type="NCBI Taxonomy" id="156406"/>
    <lineage>
        <taxon>Bacteria</taxon>
        <taxon>Pseudomonadati</taxon>
        <taxon>Spirochaetota</taxon>
        <taxon>Spirochaetia</taxon>
        <taxon>Spirochaetales</taxon>
        <taxon>environmental samples</taxon>
    </lineage>
</organism>
<dbReference type="PANTHER" id="PTHR30204">
    <property type="entry name" value="REDOX-CYCLING DRUG-SENSING TRANSCRIPTIONAL ACTIVATOR SOXR"/>
    <property type="match status" value="1"/>
</dbReference>
<protein>
    <submittedName>
        <fullName evidence="4">Putative Mercuric resistance operon regulatory protein</fullName>
    </submittedName>
</protein>
<sequence>MTERLLKIGELASLFGVTSRTIRYYEELGLIEASNRTEGLHRRYPADVIIRLKRIEELKRLGLTLGQIREFFMLYAEDPSGEKCRLLMLQIYEDQKKEEEAKILEARRHIAQIEENITAIKEKKSFFSCPGDECKDCSFDGFCDESVYNQLKE</sequence>
<feature type="coiled-coil region" evidence="2">
    <location>
        <begin position="89"/>
        <end position="123"/>
    </location>
</feature>
<evidence type="ECO:0000313" key="4">
    <source>
        <dbReference type="EMBL" id="SLM10866.1"/>
    </source>
</evidence>
<dbReference type="PANTHER" id="PTHR30204:SF93">
    <property type="entry name" value="HTH MERR-TYPE DOMAIN-CONTAINING PROTEIN"/>
    <property type="match status" value="1"/>
</dbReference>
<feature type="domain" description="HTH merR-type" evidence="3">
    <location>
        <begin position="5"/>
        <end position="74"/>
    </location>
</feature>
<dbReference type="GO" id="GO:0003700">
    <property type="term" value="F:DNA-binding transcription factor activity"/>
    <property type="evidence" value="ECO:0007669"/>
    <property type="project" value="InterPro"/>
</dbReference>
<proteinExistence type="predicted"/>
<dbReference type="PRINTS" id="PR00040">
    <property type="entry name" value="HTHMERR"/>
</dbReference>
<evidence type="ECO:0000256" key="2">
    <source>
        <dbReference type="SAM" id="Coils"/>
    </source>
</evidence>
<accession>A0A3P3XG83</accession>
<dbReference type="InterPro" id="IPR000551">
    <property type="entry name" value="MerR-type_HTH_dom"/>
</dbReference>
<dbReference type="EMBL" id="FWDM01000007">
    <property type="protein sequence ID" value="SLM10866.1"/>
    <property type="molecule type" value="Genomic_DNA"/>
</dbReference>
<dbReference type="SUPFAM" id="SSF46955">
    <property type="entry name" value="Putative DNA-binding domain"/>
    <property type="match status" value="1"/>
</dbReference>
<dbReference type="PROSITE" id="PS50937">
    <property type="entry name" value="HTH_MERR_2"/>
    <property type="match status" value="1"/>
</dbReference>
<dbReference type="SMART" id="SM00422">
    <property type="entry name" value="HTH_MERR"/>
    <property type="match status" value="1"/>
</dbReference>
<dbReference type="Pfam" id="PF13411">
    <property type="entry name" value="MerR_1"/>
    <property type="match status" value="1"/>
</dbReference>
<dbReference type="GO" id="GO:0003677">
    <property type="term" value="F:DNA binding"/>
    <property type="evidence" value="ECO:0007669"/>
    <property type="project" value="UniProtKB-KW"/>
</dbReference>
<dbReference type="AlphaFoldDB" id="A0A3P3XG83"/>
<dbReference type="InterPro" id="IPR047057">
    <property type="entry name" value="MerR_fam"/>
</dbReference>
<reference evidence="4" key="1">
    <citation type="submission" date="2017-02" db="EMBL/GenBank/DDBJ databases">
        <authorList>
            <person name="Regsiter A."/>
            <person name="William W."/>
        </authorList>
    </citation>
    <scope>NUCLEOTIDE SEQUENCE</scope>
    <source>
        <strain evidence="4">Bib</strain>
    </source>
</reference>
<gene>
    <name evidence="4" type="ORF">SPIROBIBN47_150146</name>
</gene>